<evidence type="ECO:0000256" key="2">
    <source>
        <dbReference type="ARBA" id="ARBA00022801"/>
    </source>
</evidence>
<evidence type="ECO:0000313" key="6">
    <source>
        <dbReference type="EMBL" id="RIJ48308.1"/>
    </source>
</evidence>
<feature type="transmembrane region" description="Helical" evidence="4">
    <location>
        <begin position="162"/>
        <end position="184"/>
    </location>
</feature>
<dbReference type="GO" id="GO:0005524">
    <property type="term" value="F:ATP binding"/>
    <property type="evidence" value="ECO:0007669"/>
    <property type="project" value="UniProtKB-KW"/>
</dbReference>
<feature type="transmembrane region" description="Helical" evidence="4">
    <location>
        <begin position="132"/>
        <end position="150"/>
    </location>
</feature>
<feature type="transmembrane region" description="Helical" evidence="4">
    <location>
        <begin position="64"/>
        <end position="92"/>
    </location>
</feature>
<keyword evidence="2" id="KW-0378">Hydrolase</keyword>
<protein>
    <recommendedName>
        <fullName evidence="5">AAA+ ATPase domain-containing protein</fullName>
    </recommendedName>
</protein>
<evidence type="ECO:0000313" key="7">
    <source>
        <dbReference type="Proteomes" id="UP000265926"/>
    </source>
</evidence>
<feature type="domain" description="AAA+ ATPase" evidence="5">
    <location>
        <begin position="395"/>
        <end position="552"/>
    </location>
</feature>
<dbReference type="InterPro" id="IPR004948">
    <property type="entry name" value="Nuc-triphosphatase_THEP1"/>
</dbReference>
<dbReference type="SMART" id="SM00382">
    <property type="entry name" value="AAA"/>
    <property type="match status" value="1"/>
</dbReference>
<evidence type="ECO:0000256" key="3">
    <source>
        <dbReference type="ARBA" id="ARBA00022840"/>
    </source>
</evidence>
<sequence>MNNISHLNDKWIKAAILGTVWASSEIVLGSFLHNLRVPFSGNILTAIGIVILISAHYKWSEKGLFWRAGLICALMKTMSPSAVIFGPMIAIFSEALLLEFSVRLLGRTVAGFVLGSVLAMSWNLFQKIFNYIIFYGYNIVEVYKNLMIYAEKQLGLRFDAVWTPILILLGVYALFGALSALVGISTGRKLKKQPSIAVTHFKKEAESTGFGSKNADFPYSVWWLVLNALLLVGTLFTINRIPFGIWATTVAVIVAIWAYRYKRALRQLVRPRFWIFFVLITLVTAFVFTKLSSDTKTIADALLIGVEMNLRAIVLIMGFTVLGTELYNPKIREYFARSYFKQLPLALELSVESLPVMIANTPDLKTVLKNPMLFVQQIMGFADYRLQQIRSAGSLPSVFVITGAVGVGKTTVMKKLLAALQEKQIPVAGFYSERLMQENETIGYDLVNAATRERIDFLRVAKEPSLRGVGKYAVNHAAFDWGETLLQKADHQVVLVDEIGKLEIRGEGWGRVLAERIRKQENHLILSFRKDLLDDLIDKFELTKAVVLDVETTPEKEIIDAVLSQLNHGSSIVNC</sequence>
<keyword evidence="4" id="KW-0472">Membrane</keyword>
<name>A0A399SXX0_9BACT</name>
<dbReference type="SUPFAM" id="SSF52540">
    <property type="entry name" value="P-loop containing nucleoside triphosphate hydrolases"/>
    <property type="match status" value="1"/>
</dbReference>
<dbReference type="PANTHER" id="PTHR43146">
    <property type="entry name" value="CANCER-RELATED NUCLEOSIDE-TRIPHOSPHATASE"/>
    <property type="match status" value="1"/>
</dbReference>
<dbReference type="InterPro" id="IPR003593">
    <property type="entry name" value="AAA+_ATPase"/>
</dbReference>
<feature type="transmembrane region" description="Helical" evidence="4">
    <location>
        <begin position="104"/>
        <end position="125"/>
    </location>
</feature>
<dbReference type="AlphaFoldDB" id="A0A399SXX0"/>
<evidence type="ECO:0000256" key="4">
    <source>
        <dbReference type="SAM" id="Phobius"/>
    </source>
</evidence>
<accession>A0A399SXX0</accession>
<gene>
    <name evidence="6" type="ORF">D1614_11300</name>
</gene>
<dbReference type="GO" id="GO:0017111">
    <property type="term" value="F:ribonucleoside triphosphate phosphatase activity"/>
    <property type="evidence" value="ECO:0007669"/>
    <property type="project" value="InterPro"/>
</dbReference>
<dbReference type="InterPro" id="IPR027417">
    <property type="entry name" value="P-loop_NTPase"/>
</dbReference>
<feature type="transmembrane region" description="Helical" evidence="4">
    <location>
        <begin position="273"/>
        <end position="289"/>
    </location>
</feature>
<evidence type="ECO:0000259" key="5">
    <source>
        <dbReference type="SMART" id="SM00382"/>
    </source>
</evidence>
<keyword evidence="3" id="KW-0067">ATP-binding</keyword>
<dbReference type="EMBL" id="QWGR01000005">
    <property type="protein sequence ID" value="RIJ48308.1"/>
    <property type="molecule type" value="Genomic_DNA"/>
</dbReference>
<dbReference type="RefSeq" id="WP_147384168.1">
    <property type="nucleotide sequence ID" value="NZ_QWGR01000005.1"/>
</dbReference>
<keyword evidence="4" id="KW-0812">Transmembrane</keyword>
<feature type="transmembrane region" description="Helical" evidence="4">
    <location>
        <begin position="244"/>
        <end position="261"/>
    </location>
</feature>
<reference evidence="6 7" key="1">
    <citation type="submission" date="2018-08" db="EMBL/GenBank/DDBJ databases">
        <title>Pallidiluteibacterium maritimus gen. nov., sp. nov., isolated from coastal sediment.</title>
        <authorList>
            <person name="Zhou L.Y."/>
        </authorList>
    </citation>
    <scope>NUCLEOTIDE SEQUENCE [LARGE SCALE GENOMIC DNA]</scope>
    <source>
        <strain evidence="6 7">XSD2</strain>
    </source>
</reference>
<keyword evidence="4" id="KW-1133">Transmembrane helix</keyword>
<dbReference type="Pfam" id="PF03266">
    <property type="entry name" value="NTPase_1"/>
    <property type="match status" value="1"/>
</dbReference>
<feature type="transmembrane region" description="Helical" evidence="4">
    <location>
        <begin position="39"/>
        <end position="57"/>
    </location>
</feature>
<proteinExistence type="predicted"/>
<dbReference type="OrthoDB" id="1120593at2"/>
<keyword evidence="7" id="KW-1185">Reference proteome</keyword>
<evidence type="ECO:0000256" key="1">
    <source>
        <dbReference type="ARBA" id="ARBA00022741"/>
    </source>
</evidence>
<keyword evidence="1" id="KW-0547">Nucleotide-binding</keyword>
<dbReference type="Proteomes" id="UP000265926">
    <property type="component" value="Unassembled WGS sequence"/>
</dbReference>
<dbReference type="Gene3D" id="3.40.50.300">
    <property type="entry name" value="P-loop containing nucleotide triphosphate hydrolases"/>
    <property type="match status" value="1"/>
</dbReference>
<comment type="caution">
    <text evidence="6">The sequence shown here is derived from an EMBL/GenBank/DDBJ whole genome shotgun (WGS) entry which is preliminary data.</text>
</comment>
<dbReference type="PANTHER" id="PTHR43146:SF1">
    <property type="entry name" value="CANCER-RELATED NUCLEOSIDE-TRIPHOSPHATASE"/>
    <property type="match status" value="1"/>
</dbReference>
<organism evidence="6 7">
    <name type="scientific">Maribellus luteus</name>
    <dbReference type="NCBI Taxonomy" id="2305463"/>
    <lineage>
        <taxon>Bacteria</taxon>
        <taxon>Pseudomonadati</taxon>
        <taxon>Bacteroidota</taxon>
        <taxon>Bacteroidia</taxon>
        <taxon>Marinilabiliales</taxon>
        <taxon>Prolixibacteraceae</taxon>
        <taxon>Maribellus</taxon>
    </lineage>
</organism>
<feature type="transmembrane region" description="Helical" evidence="4">
    <location>
        <begin position="309"/>
        <end position="327"/>
    </location>
</feature>
<feature type="transmembrane region" description="Helical" evidence="4">
    <location>
        <begin position="221"/>
        <end position="238"/>
    </location>
</feature>